<evidence type="ECO:0000313" key="2">
    <source>
        <dbReference type="Proteomes" id="UP000466396"/>
    </source>
</evidence>
<accession>A0A7I7NK65</accession>
<sequence length="300" mass="33148">MELIPPAWAYGPTHENERAEEEHISPVWGGVLDDGRAKIVYPESARDTAVVYRCRFYTTLTASSDSEGEFEAAAKGFLNELDDWWTRFTSWVGILTGQDFVGLGGNPGGITRAYPLFTWTSDQSGQRAGVQWRYFPPPNQGIPQSKLRLSDLQTCVTAAGNQSPPAAWLFIRDARSLLRAGQARRAVLDAGTAAELAMTTLIDKYLDDTHVTDSAVRSAFGRFNNLVAKQEVLKLLRPGLLPERTRPDLIDLRNTAIHGRSREGHGWDEVTFEQAQTALEIATEIIEAAHPLASLLPSSR</sequence>
<proteinExistence type="predicted"/>
<protein>
    <recommendedName>
        <fullName evidence="3">Apea-like HEPN domain-containing protein</fullName>
    </recommendedName>
</protein>
<dbReference type="AlphaFoldDB" id="A0A7I7NK65"/>
<dbReference type="KEGG" id="mlj:MLAC_23300"/>
<keyword evidence="2" id="KW-1185">Reference proteome</keyword>
<gene>
    <name evidence="1" type="ORF">MLAC_23300</name>
</gene>
<name>A0A7I7NK65_9MYCO</name>
<evidence type="ECO:0000313" key="1">
    <source>
        <dbReference type="EMBL" id="BBX97036.1"/>
    </source>
</evidence>
<evidence type="ECO:0008006" key="3">
    <source>
        <dbReference type="Google" id="ProtNLM"/>
    </source>
</evidence>
<organism evidence="1 2">
    <name type="scientific">Mycobacterium lacus</name>
    <dbReference type="NCBI Taxonomy" id="169765"/>
    <lineage>
        <taxon>Bacteria</taxon>
        <taxon>Bacillati</taxon>
        <taxon>Actinomycetota</taxon>
        <taxon>Actinomycetes</taxon>
        <taxon>Mycobacteriales</taxon>
        <taxon>Mycobacteriaceae</taxon>
        <taxon>Mycobacterium</taxon>
    </lineage>
</organism>
<reference evidence="1 2" key="1">
    <citation type="journal article" date="2019" name="Emerg. Microbes Infect.">
        <title>Comprehensive subspecies identification of 175 nontuberculous mycobacteria species based on 7547 genomic profiles.</title>
        <authorList>
            <person name="Matsumoto Y."/>
            <person name="Kinjo T."/>
            <person name="Motooka D."/>
            <person name="Nabeya D."/>
            <person name="Jung N."/>
            <person name="Uechi K."/>
            <person name="Horii T."/>
            <person name="Iida T."/>
            <person name="Fujita J."/>
            <person name="Nakamura S."/>
        </authorList>
    </citation>
    <scope>NUCLEOTIDE SEQUENCE [LARGE SCALE GENOMIC DNA]</scope>
    <source>
        <strain evidence="1 2">JCM 15657</strain>
    </source>
</reference>
<dbReference type="Proteomes" id="UP000466396">
    <property type="component" value="Chromosome"/>
</dbReference>
<dbReference type="EMBL" id="AP022581">
    <property type="protein sequence ID" value="BBX97036.1"/>
    <property type="molecule type" value="Genomic_DNA"/>
</dbReference>